<keyword evidence="13" id="KW-1185">Reference proteome</keyword>
<dbReference type="RefSeq" id="WP_307634845.1">
    <property type="nucleotide sequence ID" value="NZ_JAUSQL010000001.1"/>
</dbReference>
<dbReference type="SUPFAM" id="SSF51569">
    <property type="entry name" value="Aldolase"/>
    <property type="match status" value="1"/>
</dbReference>
<feature type="region of interest" description="Regulatory domain" evidence="10">
    <location>
        <begin position="463"/>
        <end position="589"/>
    </location>
</feature>
<dbReference type="InterPro" id="IPR036230">
    <property type="entry name" value="LeuA_allosteric_dom_sf"/>
</dbReference>
<evidence type="ECO:0000256" key="10">
    <source>
        <dbReference type="HAMAP-Rule" id="MF_00572"/>
    </source>
</evidence>
<protein>
    <recommendedName>
        <fullName evidence="4 10">2-isopropylmalate synthase</fullName>
        <ecNumber evidence="4 10">2.3.3.13</ecNumber>
    </recommendedName>
    <alternativeName>
        <fullName evidence="10">Alpha-IPM synthase</fullName>
    </alternativeName>
    <alternativeName>
        <fullName evidence="10">Alpha-isopropylmalate synthase</fullName>
    </alternativeName>
</protein>
<comment type="pathway">
    <text evidence="2 10">Amino-acid biosynthesis; L-leucine biosynthesis; L-leucine from 3-methyl-2-oxobutanoate: step 1/4.</text>
</comment>
<comment type="similarity">
    <text evidence="3 10">Belongs to the alpha-IPM synthase/homocitrate synthase family. LeuA type 2 subfamily.</text>
</comment>
<dbReference type="SMART" id="SM00917">
    <property type="entry name" value="LeuA_dimer"/>
    <property type="match status" value="1"/>
</dbReference>
<keyword evidence="5 10" id="KW-0432">Leucine biosynthesis</keyword>
<dbReference type="InterPro" id="IPR005668">
    <property type="entry name" value="IPM_Synthase"/>
</dbReference>
<evidence type="ECO:0000256" key="3">
    <source>
        <dbReference type="ARBA" id="ARBA00009767"/>
    </source>
</evidence>
<dbReference type="NCBIfam" id="NF002991">
    <property type="entry name" value="PRK03739.1"/>
    <property type="match status" value="1"/>
</dbReference>
<dbReference type="InterPro" id="IPR013785">
    <property type="entry name" value="Aldolase_TIM"/>
</dbReference>
<dbReference type="HAMAP" id="MF_00572">
    <property type="entry name" value="LeuA_type2"/>
    <property type="match status" value="1"/>
</dbReference>
<keyword evidence="7 10" id="KW-0808">Transferase</keyword>
<dbReference type="PROSITE" id="PS00816">
    <property type="entry name" value="AIPM_HOMOCIT_SYNTH_2"/>
    <property type="match status" value="1"/>
</dbReference>
<name>A0ABT9PIN0_9ACTO</name>
<evidence type="ECO:0000256" key="5">
    <source>
        <dbReference type="ARBA" id="ARBA00022430"/>
    </source>
</evidence>
<proteinExistence type="inferred from homology"/>
<dbReference type="GO" id="GO:0003852">
    <property type="term" value="F:2-isopropylmalate synthase activity"/>
    <property type="evidence" value="ECO:0007669"/>
    <property type="project" value="UniProtKB-EC"/>
</dbReference>
<keyword evidence="6 10" id="KW-0028">Amino-acid biosynthesis</keyword>
<feature type="binding site" evidence="10">
    <location>
        <position position="262"/>
    </location>
    <ligand>
        <name>Mg(2+)</name>
        <dbReference type="ChEBI" id="CHEBI:18420"/>
    </ligand>
</feature>
<keyword evidence="10" id="KW-0460">Magnesium</keyword>
<evidence type="ECO:0000256" key="4">
    <source>
        <dbReference type="ARBA" id="ARBA00012973"/>
    </source>
</evidence>
<dbReference type="SUPFAM" id="SSF110921">
    <property type="entry name" value="2-isopropylmalate synthase LeuA, allosteric (dimerisation) domain"/>
    <property type="match status" value="1"/>
</dbReference>
<feature type="domain" description="Pyruvate carboxyltransferase" evidence="11">
    <location>
        <begin position="45"/>
        <end position="321"/>
    </location>
</feature>
<keyword evidence="10" id="KW-0963">Cytoplasm</keyword>
<dbReference type="PROSITE" id="PS00815">
    <property type="entry name" value="AIPM_HOMOCIT_SYNTH_1"/>
    <property type="match status" value="1"/>
</dbReference>
<dbReference type="PANTHER" id="PTHR46911">
    <property type="match status" value="1"/>
</dbReference>
<dbReference type="EC" id="2.3.3.13" evidence="4 10"/>
<evidence type="ECO:0000256" key="6">
    <source>
        <dbReference type="ARBA" id="ARBA00022605"/>
    </source>
</evidence>
<feature type="binding site" evidence="10">
    <location>
        <position position="260"/>
    </location>
    <ligand>
        <name>Mg(2+)</name>
        <dbReference type="ChEBI" id="CHEBI:18420"/>
    </ligand>
</feature>
<dbReference type="Pfam" id="PF22615">
    <property type="entry name" value="IPMS_D2"/>
    <property type="match status" value="1"/>
</dbReference>
<evidence type="ECO:0000256" key="2">
    <source>
        <dbReference type="ARBA" id="ARBA00004689"/>
    </source>
</evidence>
<gene>
    <name evidence="10" type="primary">leuA</name>
    <name evidence="12" type="ORF">J2S45_001227</name>
</gene>
<reference evidence="12 13" key="1">
    <citation type="submission" date="2023-07" db="EMBL/GenBank/DDBJ databases">
        <title>Sequencing the genomes of 1000 actinobacteria strains.</title>
        <authorList>
            <person name="Klenk H.-P."/>
        </authorList>
    </citation>
    <scope>NUCLEOTIDE SEQUENCE [LARGE SCALE GENOMIC DNA]</scope>
    <source>
        <strain evidence="12 13">DSM 19515</strain>
    </source>
</reference>
<keyword evidence="9 10" id="KW-0100">Branched-chain amino acid biosynthesis</keyword>
<evidence type="ECO:0000256" key="9">
    <source>
        <dbReference type="ARBA" id="ARBA00023304"/>
    </source>
</evidence>
<evidence type="ECO:0000256" key="1">
    <source>
        <dbReference type="ARBA" id="ARBA00000064"/>
    </source>
</evidence>
<evidence type="ECO:0000256" key="7">
    <source>
        <dbReference type="ARBA" id="ARBA00022679"/>
    </source>
</evidence>
<dbReference type="Pfam" id="PF08502">
    <property type="entry name" value="LeuA_dimer"/>
    <property type="match status" value="1"/>
</dbReference>
<dbReference type="CDD" id="cd07942">
    <property type="entry name" value="DRE_TIM_LeuA"/>
    <property type="match status" value="1"/>
</dbReference>
<dbReference type="SUPFAM" id="SSF89000">
    <property type="entry name" value="post-HMGL domain-like"/>
    <property type="match status" value="1"/>
</dbReference>
<feature type="binding site" evidence="10">
    <location>
        <position position="296"/>
    </location>
    <ligand>
        <name>Mg(2+)</name>
        <dbReference type="ChEBI" id="CHEBI:18420"/>
    </ligand>
</feature>
<comment type="subcellular location">
    <subcellularLocation>
        <location evidence="10">Cytoplasm</location>
    </subcellularLocation>
</comment>
<comment type="cofactor">
    <cofactor evidence="10">
        <name>Mg(2+)</name>
        <dbReference type="ChEBI" id="CHEBI:18420"/>
    </cofactor>
</comment>
<dbReference type="PANTHER" id="PTHR46911:SF1">
    <property type="entry name" value="2-ISOPROPYLMALATE SYNTHASE"/>
    <property type="match status" value="1"/>
</dbReference>
<dbReference type="NCBIfam" id="TIGR00970">
    <property type="entry name" value="leuA_yeast"/>
    <property type="match status" value="1"/>
</dbReference>
<accession>A0ABT9PIN0</accession>
<dbReference type="Gene3D" id="3.30.160.270">
    <property type="match status" value="1"/>
</dbReference>
<dbReference type="InterPro" id="IPR013709">
    <property type="entry name" value="2-isopropylmalate_synth_dimer"/>
</dbReference>
<evidence type="ECO:0000313" key="12">
    <source>
        <dbReference type="EMBL" id="MDP9832548.1"/>
    </source>
</evidence>
<feature type="binding site" evidence="10">
    <location>
        <position position="54"/>
    </location>
    <ligand>
        <name>Mg(2+)</name>
        <dbReference type="ChEBI" id="CHEBI:18420"/>
    </ligand>
</feature>
<comment type="subunit">
    <text evidence="10">Homodimer.</text>
</comment>
<comment type="function">
    <text evidence="10">Catalyzes the condensation of the acetyl group of acetyl-CoA with 3-methyl-2-oxobutanoate (2-ketoisovalerate) to form 3-carboxy-3-hydroxy-4-methylpentanoate (2-isopropylmalate).</text>
</comment>
<comment type="caution">
    <text evidence="12">The sequence shown here is derived from an EMBL/GenBank/DDBJ whole genome shotgun (WGS) entry which is preliminary data.</text>
</comment>
<sequence>MKTAGFGTQQQPSAMPIGKYRHFLDTNPVSLPDRTWPNNRITKAPRWLSTDLRDGNQALIDPMDPAKKRKMFDLLVAIGLKEIEVGFPAASKADFDFVRSLVDDDAVPEDVTISVLTQSRPEIIHRTVDALQGLPRATVHLYNATAPVFREVVFNMNREQIKQLAVSGAQDLVSYMEKSFDDDTIVGFEYSPEIFVDTELDFALEVCEGVMDVWQPGPDREIILNLPTTVERSTPNVYADQIEWMSRNLSRREYIALSAHNHNDRGTGVATTELAMLAGVDRVEGCLFGQGERTGNVDLVTVALNLFSNGIDPQLDLSNLDEIRRTVEHCTQMEVPARAPYGGDLVYTSFSGSHQDAIKKGFAARARKVVAAGGDENAVPWDIPYLPIDPKDVGRSYEAVVRVNSQSGKGGVAYLLSSTRDLDLPRRLQVEVSNLVQHRTDVFGGEVTADELWKIFVDEYLPYTAAEGLRPWGRYSLRGTTVTTADEGHQTVLTVTLTERDGENTTDRTVAATGNGPIDAFTSALAKLGIEVGVLDYAEHALSSGGDATAASYVECEVGGQVLWGVGLDPSTVTAAFKAIVSAVNRSLR</sequence>
<dbReference type="InterPro" id="IPR000891">
    <property type="entry name" value="PYR_CT"/>
</dbReference>
<dbReference type="InterPro" id="IPR039371">
    <property type="entry name" value="LeuA_N_DRE-TIM"/>
</dbReference>
<dbReference type="Proteomes" id="UP001230145">
    <property type="component" value="Unassembled WGS sequence"/>
</dbReference>
<dbReference type="InterPro" id="IPR002034">
    <property type="entry name" value="AIPM/Hcit_synth_CS"/>
</dbReference>
<evidence type="ECO:0000313" key="13">
    <source>
        <dbReference type="Proteomes" id="UP001230145"/>
    </source>
</evidence>
<organism evidence="12 13">
    <name type="scientific">Trueperella abortisuis</name>
    <dbReference type="NCBI Taxonomy" id="445930"/>
    <lineage>
        <taxon>Bacteria</taxon>
        <taxon>Bacillati</taxon>
        <taxon>Actinomycetota</taxon>
        <taxon>Actinomycetes</taxon>
        <taxon>Actinomycetales</taxon>
        <taxon>Actinomycetaceae</taxon>
        <taxon>Trueperella</taxon>
    </lineage>
</organism>
<comment type="catalytic activity">
    <reaction evidence="1 10">
        <text>3-methyl-2-oxobutanoate + acetyl-CoA + H2O = (2S)-2-isopropylmalate + CoA + H(+)</text>
        <dbReference type="Rhea" id="RHEA:21524"/>
        <dbReference type="ChEBI" id="CHEBI:1178"/>
        <dbReference type="ChEBI" id="CHEBI:11851"/>
        <dbReference type="ChEBI" id="CHEBI:15377"/>
        <dbReference type="ChEBI" id="CHEBI:15378"/>
        <dbReference type="ChEBI" id="CHEBI:57287"/>
        <dbReference type="ChEBI" id="CHEBI:57288"/>
        <dbReference type="EC" id="2.3.3.13"/>
    </reaction>
</comment>
<dbReference type="Gene3D" id="3.20.20.70">
    <property type="entry name" value="Aldolase class I"/>
    <property type="match status" value="1"/>
</dbReference>
<dbReference type="EMBL" id="JAUSQL010000001">
    <property type="protein sequence ID" value="MDP9832548.1"/>
    <property type="molecule type" value="Genomic_DNA"/>
</dbReference>
<dbReference type="Pfam" id="PF00682">
    <property type="entry name" value="HMGL-like"/>
    <property type="match status" value="1"/>
</dbReference>
<evidence type="ECO:0000256" key="8">
    <source>
        <dbReference type="ARBA" id="ARBA00022723"/>
    </source>
</evidence>
<keyword evidence="12" id="KW-0012">Acyltransferase</keyword>
<keyword evidence="8 10" id="KW-0479">Metal-binding</keyword>
<dbReference type="InterPro" id="IPR054692">
    <property type="entry name" value="LeuA-like_post-cat"/>
</dbReference>
<evidence type="ECO:0000259" key="11">
    <source>
        <dbReference type="PROSITE" id="PS50991"/>
    </source>
</evidence>
<dbReference type="PROSITE" id="PS50991">
    <property type="entry name" value="PYR_CT"/>
    <property type="match status" value="1"/>
</dbReference>